<sequence length="301" mass="33412">MKIIDTLLKNISQVLLIENKWTGLLILLALTIADWRVGIAALAASAISFYTAPLLAFTEEEISHGLAGFNPVLTTIALTVFLHFHWINLLIIISSIPVTMLIHKALQMLLDRFGLSVYTMPFILTTWLFINTAYSTKFVDTTLTLLPETMKHPEIAGGHFQLLQALLESFTEVFLVSNIISGIIMIIAIWIADRKLLLVTLIGTLLGILLIFGLDVSTSQLNNGLFGYNLVLSLIVIWMLFKQSRYSIAYMAFGVIVTVIMNLSLVTPIAVFGLPILTAPFVITAWIFQLYAEALSRRAAN</sequence>
<keyword evidence="9" id="KW-1185">Reference proteome</keyword>
<accession>A0ABQ6RAQ4</accession>
<feature type="transmembrane region" description="Helical" evidence="7">
    <location>
        <begin position="173"/>
        <end position="191"/>
    </location>
</feature>
<comment type="caution">
    <text evidence="8">The sequence shown here is derived from an EMBL/GenBank/DDBJ whole genome shotgun (WGS) entry which is preliminary data.</text>
</comment>
<feature type="transmembrane region" description="Helical" evidence="7">
    <location>
        <begin position="272"/>
        <end position="292"/>
    </location>
</feature>
<gene>
    <name evidence="8" type="ORF">ERX35_000105</name>
</gene>
<comment type="similarity">
    <text evidence="2">Belongs to the urea transporter family.</text>
</comment>
<dbReference type="Pfam" id="PF03253">
    <property type="entry name" value="UT"/>
    <property type="match status" value="1"/>
</dbReference>
<keyword evidence="3" id="KW-1003">Cell membrane</keyword>
<dbReference type="PANTHER" id="PTHR10464:SF4">
    <property type="entry name" value="UREA TRANSPORTER"/>
    <property type="match status" value="1"/>
</dbReference>
<feature type="transmembrane region" description="Helical" evidence="7">
    <location>
        <begin position="21"/>
        <end position="52"/>
    </location>
</feature>
<evidence type="ECO:0000256" key="1">
    <source>
        <dbReference type="ARBA" id="ARBA00004651"/>
    </source>
</evidence>
<feature type="transmembrane region" description="Helical" evidence="7">
    <location>
        <begin position="196"/>
        <end position="213"/>
    </location>
</feature>
<dbReference type="PIRSF" id="PIRSF016502">
    <property type="entry name" value="Urea_transporter"/>
    <property type="match status" value="1"/>
</dbReference>
<keyword evidence="5 7" id="KW-1133">Transmembrane helix</keyword>
<dbReference type="Gene3D" id="1.10.3430.10">
    <property type="entry name" value="Ammonium transporter AmtB like domains"/>
    <property type="match status" value="1"/>
</dbReference>
<evidence type="ECO:0000256" key="4">
    <source>
        <dbReference type="ARBA" id="ARBA00022692"/>
    </source>
</evidence>
<dbReference type="EMBL" id="SCWC02000001">
    <property type="protein sequence ID" value="KAA1042320.1"/>
    <property type="molecule type" value="Genomic_DNA"/>
</dbReference>
<dbReference type="InterPro" id="IPR029020">
    <property type="entry name" value="Ammonium/urea_transptr"/>
</dbReference>
<evidence type="ECO:0000256" key="3">
    <source>
        <dbReference type="ARBA" id="ARBA00022475"/>
    </source>
</evidence>
<dbReference type="RefSeq" id="WP_149457873.1">
    <property type="nucleotide sequence ID" value="NZ_SCWC02000001.1"/>
</dbReference>
<feature type="transmembrane region" description="Helical" evidence="7">
    <location>
        <begin position="225"/>
        <end position="241"/>
    </location>
</feature>
<evidence type="ECO:0000256" key="7">
    <source>
        <dbReference type="SAM" id="Phobius"/>
    </source>
</evidence>
<evidence type="ECO:0000256" key="6">
    <source>
        <dbReference type="ARBA" id="ARBA00023136"/>
    </source>
</evidence>
<proteinExistence type="inferred from homology"/>
<dbReference type="PANTHER" id="PTHR10464">
    <property type="entry name" value="UREA TRANSPORTER"/>
    <property type="match status" value="1"/>
</dbReference>
<reference evidence="8 9" key="1">
    <citation type="submission" date="2019-09" db="EMBL/GenBank/DDBJ databases">
        <authorList>
            <person name="Mazhar S."/>
            <person name="Altermann E."/>
            <person name="Hill C."/>
            <person name="Mcauliffe O."/>
        </authorList>
    </citation>
    <scope>NUCLEOTIDE SEQUENCE [LARGE SCALE GENOMIC DNA]</scope>
    <source>
        <strain evidence="8 9">ATCC 51831</strain>
    </source>
</reference>
<feature type="transmembrane region" description="Helical" evidence="7">
    <location>
        <begin position="113"/>
        <end position="130"/>
    </location>
</feature>
<protein>
    <submittedName>
        <fullName evidence="8">Urea transporter</fullName>
    </submittedName>
</protein>
<evidence type="ECO:0000256" key="5">
    <source>
        <dbReference type="ARBA" id="ARBA00022989"/>
    </source>
</evidence>
<evidence type="ECO:0000313" key="8">
    <source>
        <dbReference type="EMBL" id="KAA1042320.1"/>
    </source>
</evidence>
<evidence type="ECO:0000256" key="2">
    <source>
        <dbReference type="ARBA" id="ARBA00005914"/>
    </source>
</evidence>
<dbReference type="InterPro" id="IPR004937">
    <property type="entry name" value="Urea_transporter"/>
</dbReference>
<dbReference type="Proteomes" id="UP000295735">
    <property type="component" value="Unassembled WGS sequence"/>
</dbReference>
<keyword evidence="6 7" id="KW-0472">Membrane</keyword>
<organism evidence="8 9">
    <name type="scientific">Macrococcus equipercicus</name>
    <dbReference type="NCBI Taxonomy" id="69967"/>
    <lineage>
        <taxon>Bacteria</taxon>
        <taxon>Bacillati</taxon>
        <taxon>Bacillota</taxon>
        <taxon>Bacilli</taxon>
        <taxon>Bacillales</taxon>
        <taxon>Staphylococcaceae</taxon>
        <taxon>Macrococcus</taxon>
    </lineage>
</organism>
<comment type="subcellular location">
    <subcellularLocation>
        <location evidence="1">Cell membrane</location>
        <topology evidence="1">Multi-pass membrane protein</topology>
    </subcellularLocation>
</comment>
<feature type="transmembrane region" description="Helical" evidence="7">
    <location>
        <begin position="248"/>
        <end position="266"/>
    </location>
</feature>
<feature type="transmembrane region" description="Helical" evidence="7">
    <location>
        <begin position="72"/>
        <end position="101"/>
    </location>
</feature>
<evidence type="ECO:0000313" key="9">
    <source>
        <dbReference type="Proteomes" id="UP000295735"/>
    </source>
</evidence>
<name>A0ABQ6RAQ4_9STAP</name>
<keyword evidence="4 7" id="KW-0812">Transmembrane</keyword>